<evidence type="ECO:0000313" key="1">
    <source>
        <dbReference type="EMBL" id="VDM73404.1"/>
    </source>
</evidence>
<dbReference type="AlphaFoldDB" id="A0A3P7J698"/>
<protein>
    <submittedName>
        <fullName evidence="1">Uncharacterized protein</fullName>
    </submittedName>
</protein>
<dbReference type="OrthoDB" id="5839724at2759"/>
<organism evidence="1 2">
    <name type="scientific">Strongylus vulgaris</name>
    <name type="common">Blood worm</name>
    <dbReference type="NCBI Taxonomy" id="40348"/>
    <lineage>
        <taxon>Eukaryota</taxon>
        <taxon>Metazoa</taxon>
        <taxon>Ecdysozoa</taxon>
        <taxon>Nematoda</taxon>
        <taxon>Chromadorea</taxon>
        <taxon>Rhabditida</taxon>
        <taxon>Rhabditina</taxon>
        <taxon>Rhabditomorpha</taxon>
        <taxon>Strongyloidea</taxon>
        <taxon>Strongylidae</taxon>
        <taxon>Strongylus</taxon>
    </lineage>
</organism>
<dbReference type="Proteomes" id="UP000270094">
    <property type="component" value="Unassembled WGS sequence"/>
</dbReference>
<sequence>MHLLESEGKLHAMTDQEAQSFMLSSINAAFESSAFSALCKNAVRFPSDENVWSLVAFEEQIRNSDTVMLLATSSACMNRLWQLLMGLKSRNSSGRLANHIDLLKMGECSELFFLNSGKDQFMLFV</sequence>
<reference evidence="1 2" key="1">
    <citation type="submission" date="2018-11" db="EMBL/GenBank/DDBJ databases">
        <authorList>
            <consortium name="Pathogen Informatics"/>
        </authorList>
    </citation>
    <scope>NUCLEOTIDE SEQUENCE [LARGE SCALE GENOMIC DNA]</scope>
</reference>
<evidence type="ECO:0000313" key="2">
    <source>
        <dbReference type="Proteomes" id="UP000270094"/>
    </source>
</evidence>
<name>A0A3P7J698_STRVU</name>
<accession>A0A3P7J698</accession>
<keyword evidence="2" id="KW-1185">Reference proteome</keyword>
<proteinExistence type="predicted"/>
<dbReference type="EMBL" id="UYYB01030373">
    <property type="protein sequence ID" value="VDM73404.1"/>
    <property type="molecule type" value="Genomic_DNA"/>
</dbReference>
<gene>
    <name evidence="1" type="ORF">SVUK_LOCUS8402</name>
</gene>